<dbReference type="InterPro" id="IPR001014">
    <property type="entry name" value="Ribosomal_uL23_CS"/>
</dbReference>
<evidence type="ECO:0000313" key="9">
    <source>
        <dbReference type="Proteomes" id="UP000683585"/>
    </source>
</evidence>
<accession>A0A8E4GIA7</accession>
<dbReference type="EMBL" id="LR890047">
    <property type="protein sequence ID" value="CAD6511316.1"/>
    <property type="molecule type" value="Genomic_DNA"/>
</dbReference>
<evidence type="ECO:0000256" key="5">
    <source>
        <dbReference type="ARBA" id="ARBA00023274"/>
    </source>
</evidence>
<name>A0A8E4GIA7_9ENTR</name>
<dbReference type="RefSeq" id="WP_216782268.1">
    <property type="nucleotide sequence ID" value="NZ_LR890047.1"/>
</dbReference>
<dbReference type="Proteomes" id="UP000683585">
    <property type="component" value="Chromosome"/>
</dbReference>
<comment type="function">
    <text evidence="6">One of the early assembly proteins it binds 23S rRNA. One of the proteins that surrounds the polypeptide exit tunnel on the outside of the ribosome. Forms the main docking site for trigger factor binding to the ribosome.</text>
</comment>
<dbReference type="FunFam" id="3.30.70.330:FF:000001">
    <property type="entry name" value="50S ribosomal protein L23"/>
    <property type="match status" value="1"/>
</dbReference>
<dbReference type="GO" id="GO:0005840">
    <property type="term" value="C:ribosome"/>
    <property type="evidence" value="ECO:0007669"/>
    <property type="project" value="UniProtKB-KW"/>
</dbReference>
<evidence type="ECO:0000256" key="1">
    <source>
        <dbReference type="ARBA" id="ARBA00006700"/>
    </source>
</evidence>
<dbReference type="AlphaFoldDB" id="A0A8E4GIA7"/>
<evidence type="ECO:0000256" key="4">
    <source>
        <dbReference type="ARBA" id="ARBA00022980"/>
    </source>
</evidence>
<dbReference type="KEGG" id="ptf:PROFFT_A_04700"/>
<sequence>MIYKERFLKIMRATHVSEKASMVMEKNNTIVLKVTKDATKAEIKSAIKELFQIEVNAVHTLVVKGKIKRNGKRVGHRNDWKKAYVTLQKGQNLDLIGSVE</sequence>
<dbReference type="InterPro" id="IPR013025">
    <property type="entry name" value="Ribosomal_uL23-like"/>
</dbReference>
<dbReference type="GO" id="GO:1990904">
    <property type="term" value="C:ribonucleoprotein complex"/>
    <property type="evidence" value="ECO:0007669"/>
    <property type="project" value="UniProtKB-KW"/>
</dbReference>
<reference evidence="8" key="1">
    <citation type="submission" date="2020-10" db="EMBL/GenBank/DDBJ databases">
        <authorList>
            <person name="Szabo G."/>
        </authorList>
    </citation>
    <scope>NUCLEOTIDE SEQUENCE</scope>
    <source>
        <strain evidence="8">PROFFT</strain>
    </source>
</reference>
<keyword evidence="3 6" id="KW-0694">RNA-binding</keyword>
<comment type="subunit">
    <text evidence="6">Part of the 50S ribosomal subunit. Contacts protein L29, and trigger factor when it is bound to the ribosome.</text>
</comment>
<evidence type="ECO:0000313" key="8">
    <source>
        <dbReference type="EMBL" id="CAD6511316.1"/>
    </source>
</evidence>
<evidence type="ECO:0000256" key="7">
    <source>
        <dbReference type="RuleBase" id="RU003934"/>
    </source>
</evidence>
<keyword evidence="5 6" id="KW-0687">Ribonucleoprotein</keyword>
<dbReference type="PANTHER" id="PTHR11620">
    <property type="entry name" value="60S RIBOSOMAL PROTEIN L23A"/>
    <property type="match status" value="1"/>
</dbReference>
<dbReference type="GO" id="GO:0006412">
    <property type="term" value="P:translation"/>
    <property type="evidence" value="ECO:0007669"/>
    <property type="project" value="UniProtKB-UniRule"/>
</dbReference>
<gene>
    <name evidence="6 8" type="primary">rplW</name>
    <name evidence="8" type="ORF">PROFFT_A_04700</name>
</gene>
<dbReference type="NCBIfam" id="NF004359">
    <property type="entry name" value="PRK05738.1-3"/>
    <property type="match status" value="1"/>
</dbReference>
<dbReference type="NCBIfam" id="NF004363">
    <property type="entry name" value="PRK05738.2-4"/>
    <property type="match status" value="1"/>
</dbReference>
<proteinExistence type="inferred from homology"/>
<keyword evidence="4 6" id="KW-0689">Ribosomal protein</keyword>
<dbReference type="HAMAP" id="MF_01369_B">
    <property type="entry name" value="Ribosomal_uL23_B"/>
    <property type="match status" value="1"/>
</dbReference>
<keyword evidence="2 6" id="KW-0699">rRNA-binding</keyword>
<keyword evidence="9" id="KW-1185">Reference proteome</keyword>
<dbReference type="GO" id="GO:0003735">
    <property type="term" value="F:structural constituent of ribosome"/>
    <property type="evidence" value="ECO:0007669"/>
    <property type="project" value="InterPro"/>
</dbReference>
<evidence type="ECO:0000256" key="3">
    <source>
        <dbReference type="ARBA" id="ARBA00022884"/>
    </source>
</evidence>
<dbReference type="NCBIfam" id="NF004358">
    <property type="entry name" value="PRK05738.1-1"/>
    <property type="match status" value="1"/>
</dbReference>
<protein>
    <recommendedName>
        <fullName evidence="6">Large ribosomal subunit protein uL23</fullName>
    </recommendedName>
</protein>
<dbReference type="PROSITE" id="PS00050">
    <property type="entry name" value="RIBOSOMAL_L23"/>
    <property type="match status" value="1"/>
</dbReference>
<comment type="similarity">
    <text evidence="1 6 7">Belongs to the universal ribosomal protein uL23 family.</text>
</comment>
<dbReference type="GO" id="GO:0019843">
    <property type="term" value="F:rRNA binding"/>
    <property type="evidence" value="ECO:0007669"/>
    <property type="project" value="UniProtKB-UniRule"/>
</dbReference>
<organism evidence="8 9">
    <name type="scientific">Candidatus Profftia tarda</name>
    <dbReference type="NCBI Taxonomy" id="1177216"/>
    <lineage>
        <taxon>Bacteria</taxon>
        <taxon>Pseudomonadati</taxon>
        <taxon>Pseudomonadota</taxon>
        <taxon>Gammaproteobacteria</taxon>
        <taxon>Enterobacterales</taxon>
        <taxon>Enterobacteriaceae</taxon>
        <taxon>Candidatus Profftia</taxon>
    </lineage>
</organism>
<evidence type="ECO:0000256" key="2">
    <source>
        <dbReference type="ARBA" id="ARBA00022730"/>
    </source>
</evidence>
<dbReference type="Pfam" id="PF00276">
    <property type="entry name" value="Ribosomal_L23"/>
    <property type="match status" value="1"/>
</dbReference>
<evidence type="ECO:0000256" key="6">
    <source>
        <dbReference type="HAMAP-Rule" id="MF_01369"/>
    </source>
</evidence>